<keyword evidence="5 6" id="KW-0539">Nucleus</keyword>
<feature type="compositionally biased region" description="Basic and acidic residues" evidence="7">
    <location>
        <begin position="311"/>
        <end position="320"/>
    </location>
</feature>
<dbReference type="GO" id="GO:0003677">
    <property type="term" value="F:DNA binding"/>
    <property type="evidence" value="ECO:0007669"/>
    <property type="project" value="UniProtKB-UniRule"/>
</dbReference>
<dbReference type="Pfam" id="PF05225">
    <property type="entry name" value="HTH_psq"/>
    <property type="match status" value="2"/>
</dbReference>
<feature type="region of interest" description="Disordered" evidence="7">
    <location>
        <begin position="709"/>
        <end position="793"/>
    </location>
</feature>
<organism evidence="9 10">
    <name type="scientific">Psylliodes chrysocephalus</name>
    <dbReference type="NCBI Taxonomy" id="3402493"/>
    <lineage>
        <taxon>Eukaryota</taxon>
        <taxon>Metazoa</taxon>
        <taxon>Ecdysozoa</taxon>
        <taxon>Arthropoda</taxon>
        <taxon>Hexapoda</taxon>
        <taxon>Insecta</taxon>
        <taxon>Pterygota</taxon>
        <taxon>Neoptera</taxon>
        <taxon>Endopterygota</taxon>
        <taxon>Coleoptera</taxon>
        <taxon>Polyphaga</taxon>
        <taxon>Cucujiformia</taxon>
        <taxon>Chrysomeloidea</taxon>
        <taxon>Chrysomelidae</taxon>
        <taxon>Galerucinae</taxon>
        <taxon>Alticini</taxon>
        <taxon>Psylliodes</taxon>
    </lineage>
</organism>
<feature type="compositionally biased region" description="Basic and acidic residues" evidence="7">
    <location>
        <begin position="678"/>
        <end position="690"/>
    </location>
</feature>
<evidence type="ECO:0000313" key="9">
    <source>
        <dbReference type="EMBL" id="CAH1105249.1"/>
    </source>
</evidence>
<feature type="region of interest" description="Disordered" evidence="7">
    <location>
        <begin position="619"/>
        <end position="659"/>
    </location>
</feature>
<protein>
    <recommendedName>
        <fullName evidence="8">HTH psq-type domain-containing protein</fullName>
    </recommendedName>
</protein>
<gene>
    <name evidence="9" type="ORF">PSYICH_LOCUS5989</name>
</gene>
<feature type="DNA-binding region" description="H-T-H motif" evidence="6">
    <location>
        <begin position="491"/>
        <end position="511"/>
    </location>
</feature>
<evidence type="ECO:0000256" key="4">
    <source>
        <dbReference type="ARBA" id="ARBA00023163"/>
    </source>
</evidence>
<keyword evidence="4" id="KW-0804">Transcription</keyword>
<feature type="domain" description="HTH psq-type" evidence="8">
    <location>
        <begin position="116"/>
        <end position="168"/>
    </location>
</feature>
<dbReference type="GO" id="GO:0005634">
    <property type="term" value="C:nucleus"/>
    <property type="evidence" value="ECO:0007669"/>
    <property type="project" value="UniProtKB-SubCell"/>
</dbReference>
<feature type="domain" description="HTH psq-type" evidence="8">
    <location>
        <begin position="463"/>
        <end position="515"/>
    </location>
</feature>
<dbReference type="PANTHER" id="PTHR21545:SF13">
    <property type="entry name" value="ECDYSONE-INDUCED PROTEIN 93F, ISOFORM C"/>
    <property type="match status" value="1"/>
</dbReference>
<evidence type="ECO:0000256" key="1">
    <source>
        <dbReference type="ARBA" id="ARBA00004123"/>
    </source>
</evidence>
<feature type="compositionally biased region" description="Polar residues" evidence="7">
    <location>
        <begin position="823"/>
        <end position="839"/>
    </location>
</feature>
<feature type="compositionally biased region" description="Basic and acidic residues" evidence="7">
    <location>
        <begin position="522"/>
        <end position="547"/>
    </location>
</feature>
<evidence type="ECO:0000256" key="2">
    <source>
        <dbReference type="ARBA" id="ARBA00023015"/>
    </source>
</evidence>
<dbReference type="OrthoDB" id="10028342at2759"/>
<name>A0A9P0CUJ2_9CUCU</name>
<feature type="compositionally biased region" description="Polar residues" evidence="7">
    <location>
        <begin position="339"/>
        <end position="371"/>
    </location>
</feature>
<dbReference type="SUPFAM" id="SSF46689">
    <property type="entry name" value="Homeodomain-like"/>
    <property type="match status" value="2"/>
</dbReference>
<feature type="compositionally biased region" description="Basic and acidic residues" evidence="7">
    <location>
        <begin position="777"/>
        <end position="787"/>
    </location>
</feature>
<evidence type="ECO:0000256" key="5">
    <source>
        <dbReference type="ARBA" id="ARBA00023242"/>
    </source>
</evidence>
<dbReference type="AlphaFoldDB" id="A0A9P0CUJ2"/>
<evidence type="ECO:0000256" key="3">
    <source>
        <dbReference type="ARBA" id="ARBA00023125"/>
    </source>
</evidence>
<comment type="subcellular location">
    <subcellularLocation>
        <location evidence="1 6">Nucleus</location>
    </subcellularLocation>
</comment>
<keyword evidence="3 6" id="KW-0238">DNA-binding</keyword>
<dbReference type="Gene3D" id="1.10.10.60">
    <property type="entry name" value="Homeodomain-like"/>
    <property type="match status" value="2"/>
</dbReference>
<feature type="compositionally biased region" description="Low complexity" evidence="7">
    <location>
        <begin position="438"/>
        <end position="457"/>
    </location>
</feature>
<proteinExistence type="predicted"/>
<accession>A0A9P0CUJ2</accession>
<keyword evidence="10" id="KW-1185">Reference proteome</keyword>
<dbReference type="Proteomes" id="UP001153636">
    <property type="component" value="Chromosome 18"/>
</dbReference>
<evidence type="ECO:0000313" key="10">
    <source>
        <dbReference type="Proteomes" id="UP001153636"/>
    </source>
</evidence>
<dbReference type="PANTHER" id="PTHR21545">
    <property type="entry name" value="TRANSCRIPTION FACTOR MLR1/2"/>
    <property type="match status" value="1"/>
</dbReference>
<feature type="region of interest" description="Disordered" evidence="7">
    <location>
        <begin position="438"/>
        <end position="474"/>
    </location>
</feature>
<dbReference type="EMBL" id="OV651830">
    <property type="protein sequence ID" value="CAH1105249.1"/>
    <property type="molecule type" value="Genomic_DNA"/>
</dbReference>
<feature type="compositionally biased region" description="Polar residues" evidence="7">
    <location>
        <begin position="735"/>
        <end position="744"/>
    </location>
</feature>
<dbReference type="InterPro" id="IPR007889">
    <property type="entry name" value="HTH_Psq"/>
</dbReference>
<sequence>MTTIENNMIAASLAAAISGGQSPVGTPNSILPFYNPSLLTPDLYLSNVVRTFQAAAALNEKSNGNNVSGEQPLDLSKGAVNNHSAPSGAEQRMVAGNNVRLPALEPRHIFKAKPRMSTVAGRRTYTEDELQAALRDIQSGKLGTRRAAVIYGIPRSTLRNKVYKLALERERESHLNSSTPMEDEVMEDENNLSGTEEEKEVEKALQGPLLSVADLFRMTGRDIPEALKVILQKGKEGQDQFGGLDHGEMGSYLHFLASQNMLSQKPPDGSMANNMIPELMKRMLTDDQLKNQNNGDSEKITRPSPSNSVIIKHERTKSESDMETDDSPSNVILKIPSFKPTTSSKNGCDNLRSQAEPTGSIMSPPVTSESGSPPILPTKGLNIMKDVKDVIAQSISQKFHQPVEPRRQIIDIDFKRGGFTPPLGSGISVIKTQDLNRQFQHQQQSPKPQQSSNSAPTGGKGTRPKRGKYRNYDRDSLVEAVRAVQRGEMSVHRAGSYYGVPHSTLEYKVKERHLMRPRKRDPKPNPVDEKIASLKQNDIRNSQEKMKSIMKPPQKYTPTSPNGMKLSLFESGMAPLAGYNGPFPFWAPPGFTHLPLDYARNPASFPGPNPDFFASQMMQKLQEESSRAVPPQSPGSGGPTLSKNARQRAESLLETTAPNGSFLDGIIRSSLESGVPSSEEKSLMNEDKNVAPENMSNKALLDQLCRNSRLPPLSKAPASEGNHSSEDESCRKSVSPLNFATAETSQEDIDDDSSSRFDKDSSEVHTIELSNDSNASSEKKVTDEERKHPRLFVKQDLAKPENLKPEMLVRFREILPDMDHNGVTESAPSSASENDGPQD</sequence>
<feature type="region of interest" description="Disordered" evidence="7">
    <location>
        <begin position="289"/>
        <end position="374"/>
    </location>
</feature>
<evidence type="ECO:0000256" key="7">
    <source>
        <dbReference type="SAM" id="MobiDB-lite"/>
    </source>
</evidence>
<feature type="region of interest" description="Disordered" evidence="7">
    <location>
        <begin position="673"/>
        <end position="692"/>
    </location>
</feature>
<feature type="region of interest" description="Disordered" evidence="7">
    <location>
        <begin position="819"/>
        <end position="839"/>
    </location>
</feature>
<dbReference type="InterPro" id="IPR009057">
    <property type="entry name" value="Homeodomain-like_sf"/>
</dbReference>
<dbReference type="PROSITE" id="PS50960">
    <property type="entry name" value="HTH_PSQ"/>
    <property type="match status" value="2"/>
</dbReference>
<dbReference type="GO" id="GO:0006357">
    <property type="term" value="P:regulation of transcription by RNA polymerase II"/>
    <property type="evidence" value="ECO:0007669"/>
    <property type="project" value="TreeGrafter"/>
</dbReference>
<evidence type="ECO:0000256" key="6">
    <source>
        <dbReference type="PROSITE-ProRule" id="PRU00320"/>
    </source>
</evidence>
<feature type="compositionally biased region" description="Acidic residues" evidence="7">
    <location>
        <begin position="181"/>
        <end position="197"/>
    </location>
</feature>
<feature type="DNA-binding region" description="H-T-H motif" evidence="6">
    <location>
        <begin position="144"/>
        <end position="164"/>
    </location>
</feature>
<feature type="region of interest" description="Disordered" evidence="7">
    <location>
        <begin position="171"/>
        <end position="197"/>
    </location>
</feature>
<reference evidence="9" key="1">
    <citation type="submission" date="2022-01" db="EMBL/GenBank/DDBJ databases">
        <authorList>
            <person name="King R."/>
        </authorList>
    </citation>
    <scope>NUCLEOTIDE SEQUENCE</scope>
</reference>
<feature type="region of interest" description="Disordered" evidence="7">
    <location>
        <begin position="515"/>
        <end position="562"/>
    </location>
</feature>
<feature type="compositionally biased region" description="Basic and acidic residues" evidence="7">
    <location>
        <begin position="753"/>
        <end position="766"/>
    </location>
</feature>
<dbReference type="FunFam" id="1.10.10.60:FF:000019">
    <property type="entry name" value="Ligand-dependent corepressor isoform 1"/>
    <property type="match status" value="1"/>
</dbReference>
<keyword evidence="2" id="KW-0805">Transcription regulation</keyword>
<evidence type="ECO:0000259" key="8">
    <source>
        <dbReference type="PROSITE" id="PS50960"/>
    </source>
</evidence>